<protein>
    <submittedName>
        <fullName evidence="1">Uncharacterized protein</fullName>
    </submittedName>
</protein>
<evidence type="ECO:0000313" key="2">
    <source>
        <dbReference type="Proteomes" id="UP001236663"/>
    </source>
</evidence>
<reference evidence="2" key="1">
    <citation type="journal article" date="2019" name="Int. J. Syst. Evol. Microbiol.">
        <title>The Global Catalogue of Microorganisms (GCM) 10K type strain sequencing project: providing services to taxonomists for standard genome sequencing and annotation.</title>
        <authorList>
            <consortium name="The Broad Institute Genomics Platform"/>
            <consortium name="The Broad Institute Genome Sequencing Center for Infectious Disease"/>
            <person name="Wu L."/>
            <person name="Ma J."/>
        </authorList>
    </citation>
    <scope>NUCLEOTIDE SEQUENCE [LARGE SCALE GENOMIC DNA]</scope>
    <source>
        <strain evidence="2">CECT 7706</strain>
    </source>
</reference>
<proteinExistence type="predicted"/>
<keyword evidence="2" id="KW-1185">Reference proteome</keyword>
<dbReference type="RefSeq" id="WP_163384324.1">
    <property type="nucleotide sequence ID" value="NZ_JAUFQS010000007.1"/>
</dbReference>
<evidence type="ECO:0000313" key="1">
    <source>
        <dbReference type="EMBL" id="MDN3687881.1"/>
    </source>
</evidence>
<sequence length="200" mass="23099">MKRTPPNKDQMSREMYRLLKIFGTASLGLVLLLSFFNEYRASNSGDDPEFGINDSGYLFFKNIRRIDYEVKRTPLVDRYIHEDVDADSLKSGIHLEIIIRKNRNTAIPFIILKGDLSHKSPLLFRALDELGHPKDSLELVQGNRYTHLKNAKKINEWLDADLTSIQANANGVWVKLLEGSKERQAFLQTFEDFKKITSRN</sequence>
<organism evidence="1 2">
    <name type="scientific">Cyclobacterium jeungdonense</name>
    <dbReference type="NCBI Taxonomy" id="708087"/>
    <lineage>
        <taxon>Bacteria</taxon>
        <taxon>Pseudomonadati</taxon>
        <taxon>Bacteroidota</taxon>
        <taxon>Cytophagia</taxon>
        <taxon>Cytophagales</taxon>
        <taxon>Cyclobacteriaceae</taxon>
        <taxon>Cyclobacterium</taxon>
    </lineage>
</organism>
<dbReference type="EMBL" id="JAUFQS010000007">
    <property type="protein sequence ID" value="MDN3687881.1"/>
    <property type="molecule type" value="Genomic_DNA"/>
</dbReference>
<dbReference type="Proteomes" id="UP001236663">
    <property type="component" value="Unassembled WGS sequence"/>
</dbReference>
<name>A0ABT8C552_9BACT</name>
<comment type="caution">
    <text evidence="1">The sequence shown here is derived from an EMBL/GenBank/DDBJ whole genome shotgun (WGS) entry which is preliminary data.</text>
</comment>
<gene>
    <name evidence="1" type="ORF">QWZ15_08570</name>
</gene>
<accession>A0ABT8C552</accession>